<evidence type="ECO:0000256" key="1">
    <source>
        <dbReference type="SAM" id="MobiDB-lite"/>
    </source>
</evidence>
<sequence length="199" mass="22721">MNWQRLLDLLILFRDGDPVDPTWRTVIMVMTSDDLRPSFPAYAQLIRPDDDGDSKESEPSLPDHVDLPGGVSSRSTGKSLSKKRSSFGDSSSGSKHSKKFQKAPLHIQDRISDSKLDCRSDDDQVLWTEASARQSLSDHPVAWEDLRMDLQVMMISGVKYPGAREWLEEDRIAHTHFELEPLMAMLSRVMFWNKLDDVF</sequence>
<dbReference type="EMBL" id="JASMQC010000029">
    <property type="protein sequence ID" value="KAK1932605.1"/>
    <property type="molecule type" value="Genomic_DNA"/>
</dbReference>
<feature type="region of interest" description="Disordered" evidence="1">
    <location>
        <begin position="44"/>
        <end position="103"/>
    </location>
</feature>
<reference evidence="2" key="1">
    <citation type="submission" date="2023-08" db="EMBL/GenBank/DDBJ databases">
        <title>Reference Genome Resource for the Citrus Pathogen Phytophthora citrophthora.</title>
        <authorList>
            <person name="Moller H."/>
            <person name="Coetzee B."/>
            <person name="Rose L.J."/>
            <person name="Van Niekerk J.M."/>
        </authorList>
    </citation>
    <scope>NUCLEOTIDE SEQUENCE</scope>
    <source>
        <strain evidence="2">STE-U-9442</strain>
    </source>
</reference>
<comment type="caution">
    <text evidence="2">The sequence shown here is derived from an EMBL/GenBank/DDBJ whole genome shotgun (WGS) entry which is preliminary data.</text>
</comment>
<dbReference type="Proteomes" id="UP001259832">
    <property type="component" value="Unassembled WGS sequence"/>
</dbReference>
<organism evidence="2 3">
    <name type="scientific">Phytophthora citrophthora</name>
    <dbReference type="NCBI Taxonomy" id="4793"/>
    <lineage>
        <taxon>Eukaryota</taxon>
        <taxon>Sar</taxon>
        <taxon>Stramenopiles</taxon>
        <taxon>Oomycota</taxon>
        <taxon>Peronosporomycetes</taxon>
        <taxon>Peronosporales</taxon>
        <taxon>Peronosporaceae</taxon>
        <taxon>Phytophthora</taxon>
    </lineage>
</organism>
<evidence type="ECO:0000313" key="2">
    <source>
        <dbReference type="EMBL" id="KAK1932605.1"/>
    </source>
</evidence>
<feature type="compositionally biased region" description="Basic and acidic residues" evidence="1">
    <location>
        <begin position="54"/>
        <end position="66"/>
    </location>
</feature>
<keyword evidence="3" id="KW-1185">Reference proteome</keyword>
<name>A0AAD9G692_9STRA</name>
<evidence type="ECO:0000313" key="3">
    <source>
        <dbReference type="Proteomes" id="UP001259832"/>
    </source>
</evidence>
<protein>
    <submittedName>
        <fullName evidence="2">Uncharacterized protein</fullName>
    </submittedName>
</protein>
<accession>A0AAD9G692</accession>
<gene>
    <name evidence="2" type="ORF">P3T76_012189</name>
</gene>
<proteinExistence type="predicted"/>
<dbReference type="AlphaFoldDB" id="A0AAD9G692"/>